<dbReference type="OrthoDB" id="9811070at2"/>
<evidence type="ECO:0000256" key="3">
    <source>
        <dbReference type="ARBA" id="ARBA00022989"/>
    </source>
</evidence>
<gene>
    <name evidence="7" type="ORF">FEZ63_06010</name>
</gene>
<evidence type="ECO:0000256" key="4">
    <source>
        <dbReference type="ARBA" id="ARBA00023136"/>
    </source>
</evidence>
<keyword evidence="8" id="KW-1185">Reference proteome</keyword>
<dbReference type="PANTHER" id="PTHR12763:SF28">
    <property type="entry name" value="GEO10507P1-RELATED"/>
    <property type="match status" value="1"/>
</dbReference>
<evidence type="ECO:0000313" key="8">
    <source>
        <dbReference type="Proteomes" id="UP000325684"/>
    </source>
</evidence>
<keyword evidence="4" id="KW-0472">Membrane</keyword>
<comment type="subcellular location">
    <subcellularLocation>
        <location evidence="1">Membrane</location>
        <topology evidence="1">Single-pass membrane protein</topology>
    </subcellularLocation>
</comment>
<protein>
    <recommendedName>
        <fullName evidence="6">J domain-containing protein</fullName>
    </recommendedName>
</protein>
<dbReference type="CDD" id="cd06257">
    <property type="entry name" value="DnaJ"/>
    <property type="match status" value="1"/>
</dbReference>
<keyword evidence="2" id="KW-0812">Transmembrane</keyword>
<dbReference type="PROSITE" id="PS50076">
    <property type="entry name" value="DNAJ_2"/>
    <property type="match status" value="1"/>
</dbReference>
<dbReference type="InterPro" id="IPR001623">
    <property type="entry name" value="DnaJ_domain"/>
</dbReference>
<comment type="similarity">
    <text evidence="5">Belongs to the TIM14 family.</text>
</comment>
<comment type="caution">
    <text evidence="7">The sequence shown here is derived from an EMBL/GenBank/DDBJ whole genome shotgun (WGS) entry which is preliminary data.</text>
</comment>
<dbReference type="Pfam" id="PF00226">
    <property type="entry name" value="DnaJ"/>
    <property type="match status" value="1"/>
</dbReference>
<organism evidence="7 8">
    <name type="scientific">Microvirga brassicacearum</name>
    <dbReference type="NCBI Taxonomy" id="2580413"/>
    <lineage>
        <taxon>Bacteria</taxon>
        <taxon>Pseudomonadati</taxon>
        <taxon>Pseudomonadota</taxon>
        <taxon>Alphaproteobacteria</taxon>
        <taxon>Hyphomicrobiales</taxon>
        <taxon>Methylobacteriaceae</taxon>
        <taxon>Microvirga</taxon>
    </lineage>
</organism>
<evidence type="ECO:0000256" key="1">
    <source>
        <dbReference type="ARBA" id="ARBA00004167"/>
    </source>
</evidence>
<reference evidence="7 8" key="1">
    <citation type="journal article" date="2019" name="Microorganisms">
        <title>Genome Insights into the Novel Species Microvirga brassicacearum, a Rapeseed Endophyte with Biotechnological Potential.</title>
        <authorList>
            <person name="Jimenez-Gomez A."/>
            <person name="Saati-Santamaria Z."/>
            <person name="Igual J.M."/>
            <person name="Rivas R."/>
            <person name="Mateos P.F."/>
            <person name="Garcia-Fraile P."/>
        </authorList>
    </citation>
    <scope>NUCLEOTIDE SEQUENCE [LARGE SCALE GENOMIC DNA]</scope>
    <source>
        <strain evidence="7 8">CDVBN77</strain>
    </source>
</reference>
<keyword evidence="3" id="KW-1133">Transmembrane helix</keyword>
<dbReference type="EMBL" id="VCMV01000007">
    <property type="protein sequence ID" value="KAB0268251.1"/>
    <property type="molecule type" value="Genomic_DNA"/>
</dbReference>
<dbReference type="Proteomes" id="UP000325684">
    <property type="component" value="Unassembled WGS sequence"/>
</dbReference>
<feature type="domain" description="J" evidence="6">
    <location>
        <begin position="5"/>
        <end position="58"/>
    </location>
</feature>
<dbReference type="InterPro" id="IPR036869">
    <property type="entry name" value="J_dom_sf"/>
</dbReference>
<dbReference type="SUPFAM" id="SSF46565">
    <property type="entry name" value="Chaperone J-domain"/>
    <property type="match status" value="1"/>
</dbReference>
<evidence type="ECO:0000259" key="6">
    <source>
        <dbReference type="PROSITE" id="PS50076"/>
    </source>
</evidence>
<evidence type="ECO:0000313" key="7">
    <source>
        <dbReference type="EMBL" id="KAB0268251.1"/>
    </source>
</evidence>
<proteinExistence type="inferred from homology"/>
<evidence type="ECO:0000256" key="5">
    <source>
        <dbReference type="ARBA" id="ARBA00038105"/>
    </source>
</evidence>
<dbReference type="PANTHER" id="PTHR12763">
    <property type="match status" value="1"/>
</dbReference>
<evidence type="ECO:0000256" key="2">
    <source>
        <dbReference type="ARBA" id="ARBA00022692"/>
    </source>
</evidence>
<dbReference type="PRINTS" id="PR00625">
    <property type="entry name" value="JDOMAIN"/>
</dbReference>
<dbReference type="Gene3D" id="1.10.287.110">
    <property type="entry name" value="DnaJ domain"/>
    <property type="match status" value="1"/>
</dbReference>
<dbReference type="AlphaFoldDB" id="A0A5N3PEW9"/>
<dbReference type="GO" id="GO:0016020">
    <property type="term" value="C:membrane"/>
    <property type="evidence" value="ECO:0007669"/>
    <property type="project" value="UniProtKB-SubCell"/>
</dbReference>
<accession>A0A5N3PEW9</accession>
<name>A0A5N3PEW9_9HYPH</name>
<sequence length="58" mass="6597">MSKEEAYQVLGLQPGASLDEIREAYRRLMKKLHPDQGGTAHLAARVNQAREVLLSRHR</sequence>
<dbReference type="SMART" id="SM00271">
    <property type="entry name" value="DnaJ"/>
    <property type="match status" value="1"/>
</dbReference>